<name>A0A5Q2TLH5_9BACI</name>
<keyword evidence="1" id="KW-0812">Transmembrane</keyword>
<dbReference type="EMBL" id="CP045915">
    <property type="protein sequence ID" value="QGH35819.1"/>
    <property type="molecule type" value="Genomic_DNA"/>
</dbReference>
<evidence type="ECO:0000313" key="2">
    <source>
        <dbReference type="EMBL" id="QGH35819.1"/>
    </source>
</evidence>
<dbReference type="RefSeq" id="WP_153792074.1">
    <property type="nucleotide sequence ID" value="NZ_CP045915.1"/>
</dbReference>
<gene>
    <name evidence="2" type="ORF">GI584_17950</name>
</gene>
<evidence type="ECO:0000256" key="1">
    <source>
        <dbReference type="SAM" id="Phobius"/>
    </source>
</evidence>
<evidence type="ECO:0000313" key="3">
    <source>
        <dbReference type="Proteomes" id="UP000339690"/>
    </source>
</evidence>
<organism evidence="2 3">
    <name type="scientific">Gracilibacillus salitolerans</name>
    <dbReference type="NCBI Taxonomy" id="2663022"/>
    <lineage>
        <taxon>Bacteria</taxon>
        <taxon>Bacillati</taxon>
        <taxon>Bacillota</taxon>
        <taxon>Bacilli</taxon>
        <taxon>Bacillales</taxon>
        <taxon>Bacillaceae</taxon>
        <taxon>Gracilibacillus</taxon>
    </lineage>
</organism>
<accession>A0A5Q2TLH5</accession>
<dbReference type="Proteomes" id="UP000339690">
    <property type="component" value="Chromosome"/>
</dbReference>
<reference evidence="2 3" key="1">
    <citation type="submission" date="2019-11" db="EMBL/GenBank/DDBJ databases">
        <title>Gracilibacillus salitolerans sp. nov., a moderate halophile isolated from a saline soil in northwest China.</title>
        <authorList>
            <person name="Gan L."/>
        </authorList>
    </citation>
    <scope>NUCLEOTIDE SEQUENCE [LARGE SCALE GENOMIC DNA]</scope>
    <source>
        <strain evidence="2 3">SCU50</strain>
    </source>
</reference>
<protein>
    <submittedName>
        <fullName evidence="2">Uncharacterized protein</fullName>
    </submittedName>
</protein>
<keyword evidence="3" id="KW-1185">Reference proteome</keyword>
<sequence>MFENILFLTIVFMAMWLADFRRITHSSFRDRIIYLMMMIPILYLSLIFVMDLKWPNLDDLFHSIFSNPAKQIVDALKIVK</sequence>
<proteinExistence type="predicted"/>
<feature type="transmembrane region" description="Helical" evidence="1">
    <location>
        <begin position="32"/>
        <end position="50"/>
    </location>
</feature>
<dbReference type="AlphaFoldDB" id="A0A5Q2TLH5"/>
<keyword evidence="1" id="KW-1133">Transmembrane helix</keyword>
<keyword evidence="1" id="KW-0472">Membrane</keyword>
<feature type="transmembrane region" description="Helical" evidence="1">
    <location>
        <begin position="6"/>
        <end position="23"/>
    </location>
</feature>
<dbReference type="KEGG" id="grc:GI584_17950"/>